<dbReference type="InterPro" id="IPR001214">
    <property type="entry name" value="SET_dom"/>
</dbReference>
<organism evidence="6 7">
    <name type="scientific">Trapa incisa</name>
    <dbReference type="NCBI Taxonomy" id="236973"/>
    <lineage>
        <taxon>Eukaryota</taxon>
        <taxon>Viridiplantae</taxon>
        <taxon>Streptophyta</taxon>
        <taxon>Embryophyta</taxon>
        <taxon>Tracheophyta</taxon>
        <taxon>Spermatophyta</taxon>
        <taxon>Magnoliopsida</taxon>
        <taxon>eudicotyledons</taxon>
        <taxon>Gunneridae</taxon>
        <taxon>Pentapetalae</taxon>
        <taxon>rosids</taxon>
        <taxon>malvids</taxon>
        <taxon>Myrtales</taxon>
        <taxon>Lythraceae</taxon>
        <taxon>Trapa</taxon>
    </lineage>
</organism>
<evidence type="ECO:0000259" key="5">
    <source>
        <dbReference type="PROSITE" id="PS50280"/>
    </source>
</evidence>
<dbReference type="AlphaFoldDB" id="A0AAN7JYN8"/>
<protein>
    <recommendedName>
        <fullName evidence="5">SET domain-containing protein</fullName>
    </recommendedName>
</protein>
<keyword evidence="7" id="KW-1185">Reference proteome</keyword>
<dbReference type="InterPro" id="IPR036464">
    <property type="entry name" value="Rubisco_LSMT_subst-bd_sf"/>
</dbReference>
<gene>
    <name evidence="6" type="ORF">SAY87_008886</name>
</gene>
<dbReference type="InterPro" id="IPR046341">
    <property type="entry name" value="SET_dom_sf"/>
</dbReference>
<dbReference type="Gene3D" id="3.90.1410.10">
    <property type="entry name" value="set domain protein methyltransferase, domain 1"/>
    <property type="match status" value="1"/>
</dbReference>
<feature type="region of interest" description="Disordered" evidence="4">
    <location>
        <begin position="1"/>
        <end position="30"/>
    </location>
</feature>
<dbReference type="PANTHER" id="PTHR13271:SF91">
    <property type="entry name" value="PROTEIN SET DOMAIN GROUP 40"/>
    <property type="match status" value="1"/>
</dbReference>
<dbReference type="GO" id="GO:0016279">
    <property type="term" value="F:protein-lysine N-methyltransferase activity"/>
    <property type="evidence" value="ECO:0007669"/>
    <property type="project" value="TreeGrafter"/>
</dbReference>
<proteinExistence type="predicted"/>
<accession>A0AAN7JYN8</accession>
<dbReference type="PROSITE" id="PS50280">
    <property type="entry name" value="SET"/>
    <property type="match status" value="1"/>
</dbReference>
<feature type="domain" description="SET" evidence="5">
    <location>
        <begin position="67"/>
        <end position="321"/>
    </location>
</feature>
<evidence type="ECO:0000313" key="6">
    <source>
        <dbReference type="EMBL" id="KAK4755129.1"/>
    </source>
</evidence>
<evidence type="ECO:0000256" key="3">
    <source>
        <dbReference type="ARBA" id="ARBA00022691"/>
    </source>
</evidence>
<comment type="caution">
    <text evidence="6">The sequence shown here is derived from an EMBL/GenBank/DDBJ whole genome shotgun (WGS) entry which is preliminary data.</text>
</comment>
<sequence length="529" mass="59606">MELEGKQKPGKQDPEKGTEDSNEDQERKIDESLQDMLRWGSALGISDSSSAKMATSTKKMHDLCIGCTLSVSYFPKAGGRGLAAARDIVKGDLILRVPKSALLTTQHLLLTDGPFSTAVHGYPYLSPSQLLCVSLLYEMGKGQDSNWHPYLSNLPHHYDTLATFNQFEMQSFQVDYAVCAAETAKSRIESEWQQSQLLMRELKFRSGFLTLRAWLWASATISSRTLHVPWDEAGCLCPVGDLFNYAAPGIELHDGEDTMVIRSLQFNSLCISERTDEPGSEQSDTSVQRLTDGGFDENIKAYCFYARKIYKKGEQVLLGYGTYTNLELLEFYGFLLSENPNDKVYVGLETSVYSSSSFPRELMYIHQNGKPSFALLCTLRLWATPNKRRSVGHLAYTGTHLSTENEIIVMGLILEKSMAILKSLPTSIEEDHRILSGIEKIHDPTTSMEIHRLLSELGGDSLAFLEINGLQDSSESTQCLSRKIKRSLYRWKLAVEWRHRYKKTLLDCVSYCTRRIKAVQYPADFGDLL</sequence>
<keyword evidence="1" id="KW-0489">Methyltransferase</keyword>
<dbReference type="Proteomes" id="UP001345219">
    <property type="component" value="Chromosome 8"/>
</dbReference>
<dbReference type="EMBL" id="JAXIOK010000014">
    <property type="protein sequence ID" value="KAK4755129.1"/>
    <property type="molecule type" value="Genomic_DNA"/>
</dbReference>
<evidence type="ECO:0000313" key="7">
    <source>
        <dbReference type="Proteomes" id="UP001345219"/>
    </source>
</evidence>
<keyword evidence="3" id="KW-0949">S-adenosyl-L-methionine</keyword>
<reference evidence="6 7" key="1">
    <citation type="journal article" date="2023" name="Hortic Res">
        <title>Pangenome of water caltrop reveals structural variations and asymmetric subgenome divergence after allopolyploidization.</title>
        <authorList>
            <person name="Zhang X."/>
            <person name="Chen Y."/>
            <person name="Wang L."/>
            <person name="Yuan Y."/>
            <person name="Fang M."/>
            <person name="Shi L."/>
            <person name="Lu R."/>
            <person name="Comes H.P."/>
            <person name="Ma Y."/>
            <person name="Chen Y."/>
            <person name="Huang G."/>
            <person name="Zhou Y."/>
            <person name="Zheng Z."/>
            <person name="Qiu Y."/>
        </authorList>
    </citation>
    <scope>NUCLEOTIDE SEQUENCE [LARGE SCALE GENOMIC DNA]</scope>
    <source>
        <tissue evidence="6">Roots</tissue>
    </source>
</reference>
<keyword evidence="2" id="KW-0808">Transferase</keyword>
<evidence type="ECO:0000256" key="2">
    <source>
        <dbReference type="ARBA" id="ARBA00022679"/>
    </source>
</evidence>
<evidence type="ECO:0000256" key="4">
    <source>
        <dbReference type="SAM" id="MobiDB-lite"/>
    </source>
</evidence>
<evidence type="ECO:0000256" key="1">
    <source>
        <dbReference type="ARBA" id="ARBA00022603"/>
    </source>
</evidence>
<dbReference type="SUPFAM" id="SSF81822">
    <property type="entry name" value="RuBisCo LSMT C-terminal, substrate-binding domain"/>
    <property type="match status" value="1"/>
</dbReference>
<dbReference type="PANTHER" id="PTHR13271">
    <property type="entry name" value="UNCHARACTERIZED PUTATIVE METHYLTRANSFERASE"/>
    <property type="match status" value="1"/>
</dbReference>
<dbReference type="GO" id="GO:0032259">
    <property type="term" value="P:methylation"/>
    <property type="evidence" value="ECO:0007669"/>
    <property type="project" value="UniProtKB-KW"/>
</dbReference>
<dbReference type="CDD" id="cd10527">
    <property type="entry name" value="SET_LSMT"/>
    <property type="match status" value="1"/>
</dbReference>
<name>A0AAN7JYN8_9MYRT</name>
<dbReference type="SUPFAM" id="SSF82199">
    <property type="entry name" value="SET domain"/>
    <property type="match status" value="1"/>
</dbReference>
<dbReference type="InterPro" id="IPR050600">
    <property type="entry name" value="SETD3_SETD6_MTase"/>
</dbReference>